<keyword evidence="3" id="KW-1185">Reference proteome</keyword>
<evidence type="ECO:0000313" key="3">
    <source>
        <dbReference type="Proteomes" id="UP001054945"/>
    </source>
</evidence>
<dbReference type="Proteomes" id="UP001054945">
    <property type="component" value="Unassembled WGS sequence"/>
</dbReference>
<evidence type="ECO:0000256" key="1">
    <source>
        <dbReference type="SAM" id="MobiDB-lite"/>
    </source>
</evidence>
<feature type="region of interest" description="Disordered" evidence="1">
    <location>
        <begin position="202"/>
        <end position="231"/>
    </location>
</feature>
<dbReference type="AlphaFoldDB" id="A0AAV4NX92"/>
<feature type="compositionally biased region" description="Polar residues" evidence="1">
    <location>
        <begin position="206"/>
        <end position="216"/>
    </location>
</feature>
<comment type="caution">
    <text evidence="2">The sequence shown here is derived from an EMBL/GenBank/DDBJ whole genome shotgun (WGS) entry which is preliminary data.</text>
</comment>
<reference evidence="2 3" key="1">
    <citation type="submission" date="2021-06" db="EMBL/GenBank/DDBJ databases">
        <title>Caerostris extrusa draft genome.</title>
        <authorList>
            <person name="Kono N."/>
            <person name="Arakawa K."/>
        </authorList>
    </citation>
    <scope>NUCLEOTIDE SEQUENCE [LARGE SCALE GENOMIC DNA]</scope>
</reference>
<dbReference type="EMBL" id="BPLR01021433">
    <property type="protein sequence ID" value="GIX89522.1"/>
    <property type="molecule type" value="Genomic_DNA"/>
</dbReference>
<evidence type="ECO:0000313" key="2">
    <source>
        <dbReference type="EMBL" id="GIX89522.1"/>
    </source>
</evidence>
<sequence>MDRDKAETKLWTDLYLSCLPSGGLESIIKDESFSVLRGMNFRWLMQGEGRGHMCTCTLYVIHHGTEHQTDFVLQEKKGDLYPPQSTNKAVLHGLSRWFSKGALLPLGVSGRITEDNGPPSNALGRSFNEIMEMTRDCIYCSFPSLDLHSTENCPPKSTLTLLSTLPPIKERPKLLLNEVAHPSIPVPVTRQGYVILKNKYKKGKGTPSTLSPNFSKGTPPPHPPKRQTLRRATHAPRCTMVLIGQTGVARVPYKFEGAMPFSLPKVSDFRRSHHPSPADDFSLERKGFESILSNFKKSKSFLTKDFSIVQFFK</sequence>
<protein>
    <submittedName>
        <fullName evidence="2">Uncharacterized protein</fullName>
    </submittedName>
</protein>
<accession>A0AAV4NX92</accession>
<gene>
    <name evidence="2" type="ORF">CEXT_623421</name>
</gene>
<organism evidence="2 3">
    <name type="scientific">Caerostris extrusa</name>
    <name type="common">Bark spider</name>
    <name type="synonym">Caerostris bankana</name>
    <dbReference type="NCBI Taxonomy" id="172846"/>
    <lineage>
        <taxon>Eukaryota</taxon>
        <taxon>Metazoa</taxon>
        <taxon>Ecdysozoa</taxon>
        <taxon>Arthropoda</taxon>
        <taxon>Chelicerata</taxon>
        <taxon>Arachnida</taxon>
        <taxon>Araneae</taxon>
        <taxon>Araneomorphae</taxon>
        <taxon>Entelegynae</taxon>
        <taxon>Araneoidea</taxon>
        <taxon>Araneidae</taxon>
        <taxon>Caerostris</taxon>
    </lineage>
</organism>
<proteinExistence type="predicted"/>
<name>A0AAV4NX92_CAEEX</name>